<reference evidence="1" key="2">
    <citation type="submission" date="2018-07" db="EMBL/GenBank/DDBJ databases">
        <authorList>
            <consortium name="NCBI Pathogen Detection Project"/>
        </authorList>
    </citation>
    <scope>NUCLEOTIDE SEQUENCE</scope>
    <source>
        <strain evidence="1">3475-67</strain>
    </source>
</reference>
<reference evidence="1" key="1">
    <citation type="journal article" date="2018" name="Genome Biol.">
        <title>SKESA: strategic k-mer extension for scrupulous assemblies.</title>
        <authorList>
            <person name="Souvorov A."/>
            <person name="Agarwala R."/>
            <person name="Lipman D.J."/>
        </authorList>
    </citation>
    <scope>NUCLEOTIDE SEQUENCE</scope>
    <source>
        <strain evidence="1">3475-67</strain>
    </source>
</reference>
<dbReference type="EMBL" id="DAASCP010000001">
    <property type="protein sequence ID" value="HAE4962454.1"/>
    <property type="molecule type" value="Genomic_DNA"/>
</dbReference>
<protein>
    <submittedName>
        <fullName evidence="1">Uncharacterized protein</fullName>
    </submittedName>
</protein>
<organism evidence="1">
    <name type="scientific">Salmonella enterica subsp. salamae serovar 18:z10:z6</name>
    <dbReference type="NCBI Taxonomy" id="1967614"/>
    <lineage>
        <taxon>Bacteria</taxon>
        <taxon>Pseudomonadati</taxon>
        <taxon>Pseudomonadota</taxon>
        <taxon>Gammaproteobacteria</taxon>
        <taxon>Enterobacterales</taxon>
        <taxon>Enterobacteriaceae</taxon>
        <taxon>Salmonella</taxon>
    </lineage>
</organism>
<dbReference type="AlphaFoldDB" id="A0A732GNH6"/>
<sequence length="211" mass="24432">MKKKTIKQLEDDLKYFESFIKECGDAVDIERYTMAFYSRENEKDLSYEDIQKLSLDKRYEMCMNLIGDVDFFNSSDAESNNVHKAIRVLYVMGFRELASTVHKMAVEYSFSEHYKEKIADIKHQIKQRKINSKGGKGRTSCHKDTALKIAADTWGNVPGASMESLSRKIHEYLNKKHRGIPEPGTIKTWLKNSGLNPDYTPKTKDYELVVK</sequence>
<name>A0A732GNH6_SALER</name>
<accession>A0A732GNH6</accession>
<gene>
    <name evidence="1" type="ORF">GNC68_000290</name>
</gene>
<proteinExistence type="predicted"/>
<comment type="caution">
    <text evidence="1">The sequence shown here is derived from an EMBL/GenBank/DDBJ whole genome shotgun (WGS) entry which is preliminary data.</text>
</comment>
<evidence type="ECO:0000313" key="1">
    <source>
        <dbReference type="EMBL" id="HAE4962454.1"/>
    </source>
</evidence>